<evidence type="ECO:0000256" key="8">
    <source>
        <dbReference type="SAM" id="Phobius"/>
    </source>
</evidence>
<proteinExistence type="predicted"/>
<sequence>MIARGVSSRLASGSIAAGGTLGILIPPSLTFIIYGLATETSIARLFLAGILPGVLLIAIFSFYAFVSSRRMERAKETEPVTFSIREKFSGFLRAGPFLLLVAAVTFAMYGGIATPSEVSALAALLSIVLVMAMYSVTPRQTGRIMISSARESAMVLMIIAASAAYAYMMSYLYITQSLAQWISSLPLGFWGLLFVINIFLFIMGFFLPPVAIILMSMPVLLPVLEANNVDLIWFAVVLTINLEIGLITPPVGLNLFVIRAVAPNLSPRAILLGAMPFVLLMTGFIVLLCFVPQIATIVPDLVMGTQ</sequence>
<evidence type="ECO:0000256" key="2">
    <source>
        <dbReference type="ARBA" id="ARBA00022475"/>
    </source>
</evidence>
<name>A0A1M7IIM6_9RHOB</name>
<keyword evidence="11" id="KW-1185">Reference proteome</keyword>
<dbReference type="InterPro" id="IPR004681">
    <property type="entry name" value="TRAP_DctM"/>
</dbReference>
<dbReference type="InterPro" id="IPR010656">
    <property type="entry name" value="DctM"/>
</dbReference>
<dbReference type="STRING" id="337701.SAMN05444398_11599"/>
<gene>
    <name evidence="10" type="ORF">SAMN05444398_11599</name>
</gene>
<keyword evidence="2" id="KW-1003">Cell membrane</keyword>
<feature type="transmembrane region" description="Helical" evidence="8">
    <location>
        <begin position="118"/>
        <end position="137"/>
    </location>
</feature>
<dbReference type="Pfam" id="PF06808">
    <property type="entry name" value="DctM"/>
    <property type="match status" value="1"/>
</dbReference>
<comment type="subcellular location">
    <subcellularLocation>
        <location evidence="1 7">Cell inner membrane</location>
        <topology evidence="1 7">Multi-pass membrane protein</topology>
    </subcellularLocation>
</comment>
<evidence type="ECO:0000256" key="7">
    <source>
        <dbReference type="RuleBase" id="RU369079"/>
    </source>
</evidence>
<accession>A0A1M7IIM6</accession>
<dbReference type="PANTHER" id="PTHR33362:SF5">
    <property type="entry name" value="C4-DICARBOXYLATE TRAP TRANSPORTER LARGE PERMEASE PROTEIN DCTM"/>
    <property type="match status" value="1"/>
</dbReference>
<keyword evidence="7" id="KW-0813">Transport</keyword>
<dbReference type="Proteomes" id="UP000183974">
    <property type="component" value="Unassembled WGS sequence"/>
</dbReference>
<feature type="domain" description="TRAP C4-dicarboxylate transport system permease DctM subunit" evidence="9">
    <location>
        <begin position="1"/>
        <end position="294"/>
    </location>
</feature>
<evidence type="ECO:0000256" key="4">
    <source>
        <dbReference type="ARBA" id="ARBA00022692"/>
    </source>
</evidence>
<keyword evidence="6 8" id="KW-0472">Membrane</keyword>
<dbReference type="GO" id="GO:0022857">
    <property type="term" value="F:transmembrane transporter activity"/>
    <property type="evidence" value="ECO:0007669"/>
    <property type="project" value="UniProtKB-UniRule"/>
</dbReference>
<evidence type="ECO:0000256" key="1">
    <source>
        <dbReference type="ARBA" id="ARBA00004429"/>
    </source>
</evidence>
<dbReference type="AlphaFoldDB" id="A0A1M7IIM6"/>
<keyword evidence="5 8" id="KW-1133">Transmembrane helix</keyword>
<keyword evidence="4 8" id="KW-0812">Transmembrane</keyword>
<feature type="transmembrane region" description="Helical" evidence="8">
    <location>
        <begin position="231"/>
        <end position="257"/>
    </location>
</feature>
<feature type="transmembrane region" description="Helical" evidence="8">
    <location>
        <begin position="194"/>
        <end position="224"/>
    </location>
</feature>
<feature type="transmembrane region" description="Helical" evidence="8">
    <location>
        <begin position="12"/>
        <end position="36"/>
    </location>
</feature>
<evidence type="ECO:0000256" key="6">
    <source>
        <dbReference type="ARBA" id="ARBA00023136"/>
    </source>
</evidence>
<reference evidence="10 11" key="1">
    <citation type="submission" date="2016-11" db="EMBL/GenBank/DDBJ databases">
        <authorList>
            <person name="Jaros S."/>
            <person name="Januszkiewicz K."/>
            <person name="Wedrychowicz H."/>
        </authorList>
    </citation>
    <scope>NUCLEOTIDE SEQUENCE [LARGE SCALE GENOMIC DNA]</scope>
    <source>
        <strain evidence="10 11">DSM 29589</strain>
    </source>
</reference>
<evidence type="ECO:0000313" key="11">
    <source>
        <dbReference type="Proteomes" id="UP000183974"/>
    </source>
</evidence>
<dbReference type="EMBL" id="FRBR01000015">
    <property type="protein sequence ID" value="SHM40561.1"/>
    <property type="molecule type" value="Genomic_DNA"/>
</dbReference>
<dbReference type="PANTHER" id="PTHR33362">
    <property type="entry name" value="SIALIC ACID TRAP TRANSPORTER PERMEASE PROTEIN SIAT-RELATED"/>
    <property type="match status" value="1"/>
</dbReference>
<feature type="transmembrane region" description="Helical" evidence="8">
    <location>
        <begin position="91"/>
        <end position="112"/>
    </location>
</feature>
<feature type="transmembrane region" description="Helical" evidence="8">
    <location>
        <begin position="42"/>
        <end position="66"/>
    </location>
</feature>
<dbReference type="GO" id="GO:0005886">
    <property type="term" value="C:plasma membrane"/>
    <property type="evidence" value="ECO:0007669"/>
    <property type="project" value="UniProtKB-SubCell"/>
</dbReference>
<evidence type="ECO:0000259" key="9">
    <source>
        <dbReference type="Pfam" id="PF06808"/>
    </source>
</evidence>
<evidence type="ECO:0000256" key="5">
    <source>
        <dbReference type="ARBA" id="ARBA00022989"/>
    </source>
</evidence>
<organism evidence="10 11">
    <name type="scientific">Roseovarius pacificus</name>
    <dbReference type="NCBI Taxonomy" id="337701"/>
    <lineage>
        <taxon>Bacteria</taxon>
        <taxon>Pseudomonadati</taxon>
        <taxon>Pseudomonadota</taxon>
        <taxon>Alphaproteobacteria</taxon>
        <taxon>Rhodobacterales</taxon>
        <taxon>Roseobacteraceae</taxon>
        <taxon>Roseovarius</taxon>
    </lineage>
</organism>
<evidence type="ECO:0000256" key="3">
    <source>
        <dbReference type="ARBA" id="ARBA00022519"/>
    </source>
</evidence>
<evidence type="ECO:0000313" key="10">
    <source>
        <dbReference type="EMBL" id="SHM40561.1"/>
    </source>
</evidence>
<comment type="function">
    <text evidence="7">Part of the tripartite ATP-independent periplasmic (TRAP) transport system.</text>
</comment>
<feature type="transmembrane region" description="Helical" evidence="8">
    <location>
        <begin position="153"/>
        <end position="174"/>
    </location>
</feature>
<protein>
    <submittedName>
        <fullName evidence="10">TRAP transporter, DctM subunit</fullName>
    </submittedName>
</protein>
<feature type="transmembrane region" description="Helical" evidence="8">
    <location>
        <begin position="269"/>
        <end position="291"/>
    </location>
</feature>
<keyword evidence="3 7" id="KW-0997">Cell inner membrane</keyword>